<feature type="modified residue" description="N6-(pyridoxal phosphate)lysine" evidence="2 3">
    <location>
        <position position="42"/>
    </location>
</feature>
<dbReference type="InterPro" id="IPR001608">
    <property type="entry name" value="Ala_racemase_N"/>
</dbReference>
<protein>
    <recommendedName>
        <fullName evidence="2">Pyridoxal phosphate homeostasis protein</fullName>
        <shortName evidence="2">PLP homeostasis protein</shortName>
    </recommendedName>
</protein>
<dbReference type="HAMAP" id="MF_02087">
    <property type="entry name" value="PLP_homeostasis"/>
    <property type="match status" value="1"/>
</dbReference>
<name>A0A5K3EFV7_MESCO</name>
<evidence type="ECO:0000256" key="2">
    <source>
        <dbReference type="HAMAP-Rule" id="MF_03225"/>
    </source>
</evidence>
<dbReference type="Gene3D" id="3.20.20.10">
    <property type="entry name" value="Alanine racemase"/>
    <property type="match status" value="1"/>
</dbReference>
<evidence type="ECO:0000313" key="6">
    <source>
        <dbReference type="WBParaSite" id="MCU_000226-RA"/>
    </source>
</evidence>
<evidence type="ECO:0000256" key="3">
    <source>
        <dbReference type="PIRSR" id="PIRSR004848-1"/>
    </source>
</evidence>
<dbReference type="Pfam" id="PF01168">
    <property type="entry name" value="Ala_racemase_N"/>
    <property type="match status" value="1"/>
</dbReference>
<dbReference type="InterPro" id="IPR011078">
    <property type="entry name" value="PyrdxlP_homeostasis"/>
</dbReference>
<dbReference type="InterPro" id="IPR029066">
    <property type="entry name" value="PLP-binding_barrel"/>
</dbReference>
<evidence type="ECO:0000256" key="4">
    <source>
        <dbReference type="RuleBase" id="RU004514"/>
    </source>
</evidence>
<organism evidence="6">
    <name type="scientific">Mesocestoides corti</name>
    <name type="common">Flatworm</name>
    <dbReference type="NCBI Taxonomy" id="53468"/>
    <lineage>
        <taxon>Eukaryota</taxon>
        <taxon>Metazoa</taxon>
        <taxon>Spiralia</taxon>
        <taxon>Lophotrochozoa</taxon>
        <taxon>Platyhelminthes</taxon>
        <taxon>Cestoda</taxon>
        <taxon>Eucestoda</taxon>
        <taxon>Cyclophyllidea</taxon>
        <taxon>Mesocestoididae</taxon>
        <taxon>Mesocestoides</taxon>
    </lineage>
</organism>
<dbReference type="NCBIfam" id="TIGR00044">
    <property type="entry name" value="YggS family pyridoxal phosphate-dependent enzyme"/>
    <property type="match status" value="1"/>
</dbReference>
<dbReference type="GO" id="GO:0030170">
    <property type="term" value="F:pyridoxal phosphate binding"/>
    <property type="evidence" value="ECO:0007669"/>
    <property type="project" value="UniProtKB-UniRule"/>
</dbReference>
<dbReference type="PROSITE" id="PS01211">
    <property type="entry name" value="UPF0001"/>
    <property type="match status" value="1"/>
</dbReference>
<comment type="similarity">
    <text evidence="2 4">Belongs to the pyridoxal phosphate-binding protein YggS/PROSC family.</text>
</comment>
<proteinExistence type="inferred from homology"/>
<reference evidence="6" key="1">
    <citation type="submission" date="2019-11" db="UniProtKB">
        <authorList>
            <consortium name="WormBaseParasite"/>
        </authorList>
    </citation>
    <scope>IDENTIFICATION</scope>
</reference>
<comment type="cofactor">
    <cofactor evidence="3">
        <name>pyridoxal 5'-phosphate</name>
        <dbReference type="ChEBI" id="CHEBI:597326"/>
    </cofactor>
</comment>
<evidence type="ECO:0000259" key="5">
    <source>
        <dbReference type="Pfam" id="PF01168"/>
    </source>
</evidence>
<dbReference type="AlphaFoldDB" id="A0A5K3EFV7"/>
<accession>A0A5K3EFV7</accession>
<feature type="domain" description="Alanine racemase N-terminal" evidence="5">
    <location>
        <begin position="31"/>
        <end position="244"/>
    </location>
</feature>
<dbReference type="WBParaSite" id="MCU_000226-RA">
    <property type="protein sequence ID" value="MCU_000226-RA"/>
    <property type="gene ID" value="MCU_000226"/>
</dbReference>
<dbReference type="CDD" id="cd06822">
    <property type="entry name" value="PLPDE_III_YBL036c_euk"/>
    <property type="match status" value="1"/>
</dbReference>
<dbReference type="PANTHER" id="PTHR10146:SF14">
    <property type="entry name" value="PYRIDOXAL PHOSPHATE HOMEOSTASIS PROTEIN"/>
    <property type="match status" value="1"/>
</dbReference>
<dbReference type="SUPFAM" id="SSF51419">
    <property type="entry name" value="PLP-binding barrel"/>
    <property type="match status" value="1"/>
</dbReference>
<dbReference type="FunFam" id="3.20.20.10:FF:000007">
    <property type="entry name" value="Pyridoxal phosphate homeostasis protein"/>
    <property type="match status" value="1"/>
</dbReference>
<evidence type="ECO:0000256" key="1">
    <source>
        <dbReference type="ARBA" id="ARBA00022898"/>
    </source>
</evidence>
<keyword evidence="1 2" id="KW-0663">Pyridoxal phosphate</keyword>
<comment type="function">
    <text evidence="2">Pyridoxal 5'-phosphate (PLP)-binding protein, which may be involved in intracellular homeostatic regulation of pyridoxal 5'-phosphate (PLP), the active form of vitamin B6.</text>
</comment>
<dbReference type="PIRSF" id="PIRSF004848">
    <property type="entry name" value="YBL036c_PLPDEIII"/>
    <property type="match status" value="1"/>
</dbReference>
<dbReference type="PANTHER" id="PTHR10146">
    <property type="entry name" value="PROLINE SYNTHETASE CO-TRANSCRIBED BACTERIAL HOMOLOG PROTEIN"/>
    <property type="match status" value="1"/>
</dbReference>
<sequence length="245" mass="27108">MSGCYAVPIAKNIESVLQKIETAFSKVEHSGQPYPQLVAVSKTKPPECVIEAYNAGQRAFGENYIQELVEKSTNEELRVSCPEIRWHFIGRLQSNKIKMLTAVPNLAMVETISTMKMATLLNNAWQNVSVKPLDVLIQVNTSGEEQKGGVPVSDVVSLYKSISDHCSHLHLCGLMTIGKYEYDPGLGPNPDFLRLRDCRKEVCESLGLPEHSLHLSMGMSTDYEMAIALGSTMVRVGSYIFGARK</sequence>